<dbReference type="AlphaFoldDB" id="A0A6A5VLJ5"/>
<accession>A0A6A5VLJ5</accession>
<evidence type="ECO:0000313" key="2">
    <source>
        <dbReference type="Proteomes" id="UP000800036"/>
    </source>
</evidence>
<gene>
    <name evidence="1" type="ORF">BU23DRAFT_598366</name>
</gene>
<evidence type="ECO:0008006" key="3">
    <source>
        <dbReference type="Google" id="ProtNLM"/>
    </source>
</evidence>
<protein>
    <recommendedName>
        <fullName evidence="3">N-acetyltransferase domain-containing protein</fullName>
    </recommendedName>
</protein>
<dbReference type="EMBL" id="ML976675">
    <property type="protein sequence ID" value="KAF1974297.1"/>
    <property type="molecule type" value="Genomic_DNA"/>
</dbReference>
<dbReference type="OrthoDB" id="4436770at2759"/>
<sequence length="296" mass="33781">MEHGSVIPILLLPRHISSTPQRRPLLEQIKSVLNASYRITHGSRPDIFDTVYTRFPDAIQLTDIIGKDGFTVALVRSESTDERHGKCWKILATGSVKRWKEGKVETYEQWGEKMWPESEEQLGDVKFRDESNEEALNKAAVHVAEDRGVTKYELTGFAVSPTAQGAGLGVRVLEEIEWLVSYWHKDSFLQLLLENESTVKKIQFEHGSESGGLEGFSVRKIRDMTLLDGDWDFNAGSRPQLVLLCIRELGTEAYYQRRGFKTKWSGPVPVGVWDNKKECTVAYMERDRQQGIVYMN</sequence>
<name>A0A6A5VLJ5_9PLEO</name>
<dbReference type="Proteomes" id="UP000800036">
    <property type="component" value="Unassembled WGS sequence"/>
</dbReference>
<proteinExistence type="predicted"/>
<reference evidence="1" key="1">
    <citation type="journal article" date="2020" name="Stud. Mycol.">
        <title>101 Dothideomycetes genomes: a test case for predicting lifestyles and emergence of pathogens.</title>
        <authorList>
            <person name="Haridas S."/>
            <person name="Albert R."/>
            <person name="Binder M."/>
            <person name="Bloem J."/>
            <person name="Labutti K."/>
            <person name="Salamov A."/>
            <person name="Andreopoulos B."/>
            <person name="Baker S."/>
            <person name="Barry K."/>
            <person name="Bills G."/>
            <person name="Bluhm B."/>
            <person name="Cannon C."/>
            <person name="Castanera R."/>
            <person name="Culley D."/>
            <person name="Daum C."/>
            <person name="Ezra D."/>
            <person name="Gonzalez J."/>
            <person name="Henrissat B."/>
            <person name="Kuo A."/>
            <person name="Liang C."/>
            <person name="Lipzen A."/>
            <person name="Lutzoni F."/>
            <person name="Magnuson J."/>
            <person name="Mondo S."/>
            <person name="Nolan M."/>
            <person name="Ohm R."/>
            <person name="Pangilinan J."/>
            <person name="Park H.-J."/>
            <person name="Ramirez L."/>
            <person name="Alfaro M."/>
            <person name="Sun H."/>
            <person name="Tritt A."/>
            <person name="Yoshinaga Y."/>
            <person name="Zwiers L.-H."/>
            <person name="Turgeon B."/>
            <person name="Goodwin S."/>
            <person name="Spatafora J."/>
            <person name="Crous P."/>
            <person name="Grigoriev I."/>
        </authorList>
    </citation>
    <scope>NUCLEOTIDE SEQUENCE</scope>
    <source>
        <strain evidence="1">CBS 107.79</strain>
    </source>
</reference>
<organism evidence="1 2">
    <name type="scientific">Bimuria novae-zelandiae CBS 107.79</name>
    <dbReference type="NCBI Taxonomy" id="1447943"/>
    <lineage>
        <taxon>Eukaryota</taxon>
        <taxon>Fungi</taxon>
        <taxon>Dikarya</taxon>
        <taxon>Ascomycota</taxon>
        <taxon>Pezizomycotina</taxon>
        <taxon>Dothideomycetes</taxon>
        <taxon>Pleosporomycetidae</taxon>
        <taxon>Pleosporales</taxon>
        <taxon>Massarineae</taxon>
        <taxon>Didymosphaeriaceae</taxon>
        <taxon>Bimuria</taxon>
    </lineage>
</organism>
<keyword evidence="2" id="KW-1185">Reference proteome</keyword>
<evidence type="ECO:0000313" key="1">
    <source>
        <dbReference type="EMBL" id="KAF1974297.1"/>
    </source>
</evidence>